<proteinExistence type="inferred from homology"/>
<feature type="domain" description="UvrC family homology region profile" evidence="10">
    <location>
        <begin position="263"/>
        <end position="488"/>
    </location>
</feature>
<keyword evidence="2 7" id="KW-0227">DNA damage</keyword>
<dbReference type="Pfam" id="PF22920">
    <property type="entry name" value="UvrC_RNaseH"/>
    <property type="match status" value="1"/>
</dbReference>
<dbReference type="PROSITE" id="PS50165">
    <property type="entry name" value="UVRC"/>
    <property type="match status" value="1"/>
</dbReference>
<dbReference type="Proteomes" id="UP001461341">
    <property type="component" value="Chromosome"/>
</dbReference>
<dbReference type="InterPro" id="IPR004791">
    <property type="entry name" value="UvrC"/>
</dbReference>
<dbReference type="SUPFAM" id="SSF46600">
    <property type="entry name" value="C-terminal UvrC-binding domain of UvrB"/>
    <property type="match status" value="1"/>
</dbReference>
<dbReference type="InterPro" id="IPR010994">
    <property type="entry name" value="RuvA_2-like"/>
</dbReference>
<dbReference type="InterPro" id="IPR036876">
    <property type="entry name" value="UVR_dom_sf"/>
</dbReference>
<dbReference type="PROSITE" id="PS50164">
    <property type="entry name" value="GIY_YIG"/>
    <property type="match status" value="1"/>
</dbReference>
<name>A0ABZ2YBX3_9BACT</name>
<dbReference type="Pfam" id="PF08459">
    <property type="entry name" value="UvrC_RNaseH_dom"/>
    <property type="match status" value="1"/>
</dbReference>
<accession>A0ABZ2YBX3</accession>
<evidence type="ECO:0000256" key="7">
    <source>
        <dbReference type="HAMAP-Rule" id="MF_00203"/>
    </source>
</evidence>
<evidence type="ECO:0000256" key="5">
    <source>
        <dbReference type="ARBA" id="ARBA00023204"/>
    </source>
</evidence>
<dbReference type="Pfam" id="PF14520">
    <property type="entry name" value="HHH_5"/>
    <property type="match status" value="1"/>
</dbReference>
<evidence type="ECO:0000256" key="4">
    <source>
        <dbReference type="ARBA" id="ARBA00022881"/>
    </source>
</evidence>
<feature type="domain" description="GIY-YIG" evidence="9">
    <location>
        <begin position="21"/>
        <end position="98"/>
    </location>
</feature>
<dbReference type="HAMAP" id="MF_00203">
    <property type="entry name" value="UvrC"/>
    <property type="match status" value="1"/>
</dbReference>
<evidence type="ECO:0000259" key="10">
    <source>
        <dbReference type="PROSITE" id="PS50165"/>
    </source>
</evidence>
<dbReference type="SMART" id="SM00465">
    <property type="entry name" value="GIYc"/>
    <property type="match status" value="1"/>
</dbReference>
<dbReference type="Gene3D" id="3.30.420.340">
    <property type="entry name" value="UvrC, RNAse H endonuclease domain"/>
    <property type="match status" value="1"/>
</dbReference>
<evidence type="ECO:0000259" key="9">
    <source>
        <dbReference type="PROSITE" id="PS50164"/>
    </source>
</evidence>
<protein>
    <recommendedName>
        <fullName evidence="7">UvrABC system protein C</fullName>
        <shortName evidence="7">Protein UvrC</shortName>
    </recommendedName>
    <alternativeName>
        <fullName evidence="7">Excinuclease ABC subunit C</fullName>
    </alternativeName>
</protein>
<dbReference type="RefSeq" id="WP_369017405.1">
    <property type="nucleotide sequence ID" value="NZ_CP121689.1"/>
</dbReference>
<keyword evidence="12" id="KW-1185">Reference proteome</keyword>
<comment type="similarity">
    <text evidence="7">Belongs to the UvrC family.</text>
</comment>
<gene>
    <name evidence="7 11" type="primary">uvrC</name>
    <name evidence="11" type="ORF">QBE54_06560</name>
</gene>
<keyword evidence="4 7" id="KW-0267">Excision nuclease</keyword>
<dbReference type="InterPro" id="IPR000305">
    <property type="entry name" value="GIY-YIG_endonuc"/>
</dbReference>
<dbReference type="InterPro" id="IPR050066">
    <property type="entry name" value="UvrABC_protein_C"/>
</dbReference>
<dbReference type="SUPFAM" id="SSF82771">
    <property type="entry name" value="GIY-YIG endonuclease"/>
    <property type="match status" value="1"/>
</dbReference>
<dbReference type="PANTHER" id="PTHR30562">
    <property type="entry name" value="UVRC/OXIDOREDUCTASE"/>
    <property type="match status" value="1"/>
</dbReference>
<evidence type="ECO:0000256" key="1">
    <source>
        <dbReference type="ARBA" id="ARBA00022490"/>
    </source>
</evidence>
<dbReference type="Gene3D" id="3.40.1440.10">
    <property type="entry name" value="GIY-YIG endonuclease"/>
    <property type="match status" value="1"/>
</dbReference>
<dbReference type="PROSITE" id="PS50151">
    <property type="entry name" value="UVR"/>
    <property type="match status" value="1"/>
</dbReference>
<dbReference type="InterPro" id="IPR047296">
    <property type="entry name" value="GIY-YIG_UvrC_Cho"/>
</dbReference>
<evidence type="ECO:0000259" key="8">
    <source>
        <dbReference type="PROSITE" id="PS50151"/>
    </source>
</evidence>
<feature type="domain" description="UVR" evidence="8">
    <location>
        <begin position="209"/>
        <end position="244"/>
    </location>
</feature>
<dbReference type="InterPro" id="IPR038476">
    <property type="entry name" value="UvrC_RNase_H_dom_sf"/>
</dbReference>
<evidence type="ECO:0000256" key="3">
    <source>
        <dbReference type="ARBA" id="ARBA00022769"/>
    </source>
</evidence>
<comment type="subunit">
    <text evidence="7">Interacts with UvrB in an incision complex.</text>
</comment>
<comment type="function">
    <text evidence="7">The UvrABC repair system catalyzes the recognition and processing of DNA lesions. UvrC both incises the 5' and 3' sides of the lesion. The N-terminal half is responsible for the 3' incision and the C-terminal half is responsible for the 5' incision.</text>
</comment>
<dbReference type="CDD" id="cd10434">
    <property type="entry name" value="GIY-YIG_UvrC_Cho"/>
    <property type="match status" value="1"/>
</dbReference>
<dbReference type="Gene3D" id="4.10.860.10">
    <property type="entry name" value="UVR domain"/>
    <property type="match status" value="1"/>
</dbReference>
<evidence type="ECO:0000313" key="12">
    <source>
        <dbReference type="Proteomes" id="UP001461341"/>
    </source>
</evidence>
<dbReference type="EMBL" id="CP121689">
    <property type="protein sequence ID" value="WZL75259.1"/>
    <property type="molecule type" value="Genomic_DNA"/>
</dbReference>
<keyword evidence="3 7" id="KW-0228">DNA excision</keyword>
<dbReference type="Pfam" id="PF01541">
    <property type="entry name" value="GIY-YIG"/>
    <property type="match status" value="1"/>
</dbReference>
<evidence type="ECO:0000256" key="2">
    <source>
        <dbReference type="ARBA" id="ARBA00022763"/>
    </source>
</evidence>
<organism evidence="11 12">
    <name type="scientific">Thermatribacter velox</name>
    <dbReference type="NCBI Taxonomy" id="3039681"/>
    <lineage>
        <taxon>Bacteria</taxon>
        <taxon>Pseudomonadati</taxon>
        <taxon>Atribacterota</taxon>
        <taxon>Atribacteria</taxon>
        <taxon>Atribacterales</taxon>
        <taxon>Thermatribacteraceae</taxon>
        <taxon>Thermatribacter</taxon>
    </lineage>
</organism>
<dbReference type="PANTHER" id="PTHR30562:SF1">
    <property type="entry name" value="UVRABC SYSTEM PROTEIN C"/>
    <property type="match status" value="1"/>
</dbReference>
<dbReference type="InterPro" id="IPR001162">
    <property type="entry name" value="UvrC_RNase_H_dom"/>
</dbReference>
<comment type="subcellular location">
    <subcellularLocation>
        <location evidence="7">Cytoplasm</location>
    </subcellularLocation>
</comment>
<dbReference type="SUPFAM" id="SSF47781">
    <property type="entry name" value="RuvA domain 2-like"/>
    <property type="match status" value="1"/>
</dbReference>
<evidence type="ECO:0000313" key="11">
    <source>
        <dbReference type="EMBL" id="WZL75259.1"/>
    </source>
</evidence>
<dbReference type="NCBIfam" id="TIGR00194">
    <property type="entry name" value="uvrC"/>
    <property type="match status" value="1"/>
</dbReference>
<sequence length="620" mass="71898">MKIEKFARFEVDPSTVFQLPERCGVYLLKDAQGKVIYVGKAKNIQKRVRAHLQNDATFFKKEMRERIALIQSILTKDENEALLLEEELIKVHKPLFNIRLKDDKSYPYLKFEREGDFPAVKIARKKTGGDGLYFGPFANSKKTREGLKVLRSIFLLRGCSLDEKNFPIKRPCLDYEIGLCSAPCAGLISKEEYQKNLHNAFLFLNGDYQRVLEQLEREMWRRAEKWEFEKAARYRNQIDAVKRIASRYRLVLDESIDADFVGVELAREARLASIVILKVRKGKLINSENFLATVSSFETEEEILAQFLDMYYSGQFLPPEEICLSPEYPEHILESLRKEINLPFPIRQPQSKEEENLLSFAKENAVKSLNSERAKILRRERILQKSFLELKEVLHLDCYPERIAGVDISNFQGKEAIGVVVVFENGEPHKSEYRKFNLSGLEHPDDFLMIEETVGRYLRHITKNNLKCPNLFLIDGGRGQLTSALRAFEVVKRYIPVVAIAKENEEIYTTFQKEPIRLPLHSEALQLLQRVRNEAHRFAIASHRAKRNKRLFHSILEEVKGIGQKRKKLILSTFNNLEEIIRFDAQEISGRLGISKSLAQKLKEKVQEYFSENSGHTEPS</sequence>
<dbReference type="Pfam" id="PF02151">
    <property type="entry name" value="UVR"/>
    <property type="match status" value="1"/>
</dbReference>
<dbReference type="Gene3D" id="1.10.150.20">
    <property type="entry name" value="5' to 3' exonuclease, C-terminal subdomain"/>
    <property type="match status" value="1"/>
</dbReference>
<keyword evidence="6 7" id="KW-0742">SOS response</keyword>
<dbReference type="InterPro" id="IPR001943">
    <property type="entry name" value="UVR_dom"/>
</dbReference>
<reference evidence="11 12" key="1">
    <citation type="submission" date="2023-03" db="EMBL/GenBank/DDBJ databases">
        <title>Novel Species.</title>
        <authorList>
            <person name="Ma S."/>
        </authorList>
    </citation>
    <scope>NUCLEOTIDE SEQUENCE [LARGE SCALE GENOMIC DNA]</scope>
    <source>
        <strain evidence="11 12">B11</strain>
    </source>
</reference>
<dbReference type="InterPro" id="IPR035901">
    <property type="entry name" value="GIY-YIG_endonuc_sf"/>
</dbReference>
<keyword evidence="1 7" id="KW-0963">Cytoplasm</keyword>
<keyword evidence="5 7" id="KW-0234">DNA repair</keyword>
<evidence type="ECO:0000256" key="6">
    <source>
        <dbReference type="ARBA" id="ARBA00023236"/>
    </source>
</evidence>